<protein>
    <submittedName>
        <fullName evidence="1">Uncharacterized protein</fullName>
    </submittedName>
</protein>
<keyword evidence="2" id="KW-1185">Reference proteome</keyword>
<dbReference type="AlphaFoldDB" id="A0A165PC73"/>
<gene>
    <name evidence="1" type="ORF">DAEQUDRAFT_346360</name>
</gene>
<name>A0A165PC73_9APHY</name>
<organism evidence="1 2">
    <name type="scientific">Daedalea quercina L-15889</name>
    <dbReference type="NCBI Taxonomy" id="1314783"/>
    <lineage>
        <taxon>Eukaryota</taxon>
        <taxon>Fungi</taxon>
        <taxon>Dikarya</taxon>
        <taxon>Basidiomycota</taxon>
        <taxon>Agaricomycotina</taxon>
        <taxon>Agaricomycetes</taxon>
        <taxon>Polyporales</taxon>
        <taxon>Fomitopsis</taxon>
    </lineage>
</organism>
<evidence type="ECO:0000313" key="2">
    <source>
        <dbReference type="Proteomes" id="UP000076727"/>
    </source>
</evidence>
<proteinExistence type="predicted"/>
<evidence type="ECO:0000313" key="1">
    <source>
        <dbReference type="EMBL" id="KZT68026.1"/>
    </source>
</evidence>
<dbReference type="EMBL" id="KV429070">
    <property type="protein sequence ID" value="KZT68026.1"/>
    <property type="molecule type" value="Genomic_DNA"/>
</dbReference>
<reference evidence="1 2" key="1">
    <citation type="journal article" date="2016" name="Mol. Biol. Evol.">
        <title>Comparative Genomics of Early-Diverging Mushroom-Forming Fungi Provides Insights into the Origins of Lignocellulose Decay Capabilities.</title>
        <authorList>
            <person name="Nagy L.G."/>
            <person name="Riley R."/>
            <person name="Tritt A."/>
            <person name="Adam C."/>
            <person name="Daum C."/>
            <person name="Floudas D."/>
            <person name="Sun H."/>
            <person name="Yadav J.S."/>
            <person name="Pangilinan J."/>
            <person name="Larsson K.H."/>
            <person name="Matsuura K."/>
            <person name="Barry K."/>
            <person name="Labutti K."/>
            <person name="Kuo R."/>
            <person name="Ohm R.A."/>
            <person name="Bhattacharya S.S."/>
            <person name="Shirouzu T."/>
            <person name="Yoshinaga Y."/>
            <person name="Martin F.M."/>
            <person name="Grigoriev I.V."/>
            <person name="Hibbett D.S."/>
        </authorList>
    </citation>
    <scope>NUCLEOTIDE SEQUENCE [LARGE SCALE GENOMIC DNA]</scope>
    <source>
        <strain evidence="1 2">L-15889</strain>
    </source>
</reference>
<dbReference type="Proteomes" id="UP000076727">
    <property type="component" value="Unassembled WGS sequence"/>
</dbReference>
<accession>A0A165PC73</accession>
<sequence>MMLYTVTCQAIGSATRVRRLFVAFRYGSKVIDGSRMSLLGNSRPKKSQLCYTDGKEGKQDQRLTFAVPPHGINAPFTPANAMWHICTYVLRGSSCPQDRWKTSLRPERRPFSLGSGDGMSNMDVHVHQVACKETRTELKAYDEVSSTSNDPKSFGKVDGAILRKLLRT</sequence>